<protein>
    <submittedName>
        <fullName evidence="2">Uncharacterized protein</fullName>
    </submittedName>
</protein>
<reference evidence="2 3" key="1">
    <citation type="submission" date="2021-07" db="EMBL/GenBank/DDBJ databases">
        <title>Genome data of Colletotrichum spaethianum.</title>
        <authorList>
            <person name="Utami Y.D."/>
            <person name="Hiruma K."/>
        </authorList>
    </citation>
    <scope>NUCLEOTIDE SEQUENCE [LARGE SCALE GENOMIC DNA]</scope>
    <source>
        <strain evidence="2 3">MAFF 242679</strain>
    </source>
</reference>
<evidence type="ECO:0000313" key="2">
    <source>
        <dbReference type="EMBL" id="GJC80904.1"/>
    </source>
</evidence>
<keyword evidence="3" id="KW-1185">Reference proteome</keyword>
<name>A0AA37LQ73_9PEZI</name>
<organism evidence="2 3">
    <name type="scientific">Colletotrichum liriopes</name>
    <dbReference type="NCBI Taxonomy" id="708192"/>
    <lineage>
        <taxon>Eukaryota</taxon>
        <taxon>Fungi</taxon>
        <taxon>Dikarya</taxon>
        <taxon>Ascomycota</taxon>
        <taxon>Pezizomycotina</taxon>
        <taxon>Sordariomycetes</taxon>
        <taxon>Hypocreomycetidae</taxon>
        <taxon>Glomerellales</taxon>
        <taxon>Glomerellaceae</taxon>
        <taxon>Colletotrichum</taxon>
        <taxon>Colletotrichum spaethianum species complex</taxon>
    </lineage>
</organism>
<dbReference type="EMBL" id="BPPX01000006">
    <property type="protein sequence ID" value="GJC80904.1"/>
    <property type="molecule type" value="Genomic_DNA"/>
</dbReference>
<evidence type="ECO:0000256" key="1">
    <source>
        <dbReference type="SAM" id="MobiDB-lite"/>
    </source>
</evidence>
<proteinExistence type="predicted"/>
<feature type="region of interest" description="Disordered" evidence="1">
    <location>
        <begin position="1"/>
        <end position="25"/>
    </location>
</feature>
<evidence type="ECO:0000313" key="3">
    <source>
        <dbReference type="Proteomes" id="UP001055172"/>
    </source>
</evidence>
<sequence>MKAPKQMAGSSSKPVKGNDTWTGNNRAMEQLVEKTRTLSIVTPTEAYFKPTQKHGEDFKVLLATAKDMEDDIYWEAKFVRKAIEMFKREAFENNSPF</sequence>
<feature type="compositionally biased region" description="Polar residues" evidence="1">
    <location>
        <begin position="8"/>
        <end position="25"/>
    </location>
</feature>
<dbReference type="Proteomes" id="UP001055172">
    <property type="component" value="Unassembled WGS sequence"/>
</dbReference>
<dbReference type="AlphaFoldDB" id="A0AA37LQ73"/>
<comment type="caution">
    <text evidence="2">The sequence shown here is derived from an EMBL/GenBank/DDBJ whole genome shotgun (WGS) entry which is preliminary data.</text>
</comment>
<gene>
    <name evidence="2" type="ORF">ColLi_03742</name>
</gene>
<accession>A0AA37LQ73</accession>